<proteinExistence type="predicted"/>
<dbReference type="KEGG" id="nph:NP_0632A"/>
<gene>
    <name evidence="1" type="ordered locus">NP_0632A</name>
</gene>
<dbReference type="EMBL" id="CR936257">
    <property type="protein sequence ID" value="CAI48407.1"/>
    <property type="molecule type" value="Genomic_DNA"/>
</dbReference>
<dbReference type="EnsemblBacteria" id="CAI48407">
    <property type="protein sequence ID" value="CAI48407"/>
    <property type="gene ID" value="NP_0632A"/>
</dbReference>
<dbReference type="Proteomes" id="UP000002698">
    <property type="component" value="Chromosome"/>
</dbReference>
<dbReference type="HOGENOM" id="CLU_2629834_0_0_2"/>
<dbReference type="eggNOG" id="arCOG06331">
    <property type="taxonomic scope" value="Archaea"/>
</dbReference>
<dbReference type="InterPro" id="IPR055978">
    <property type="entry name" value="DUF7556"/>
</dbReference>
<evidence type="ECO:0000313" key="1">
    <source>
        <dbReference type="EMBL" id="CAI48407.1"/>
    </source>
</evidence>
<evidence type="ECO:0000313" key="2">
    <source>
        <dbReference type="Proteomes" id="UP000002698"/>
    </source>
</evidence>
<keyword evidence="2" id="KW-1185">Reference proteome</keyword>
<protein>
    <submittedName>
        <fullName evidence="1">Uncharacterized protein</fullName>
    </submittedName>
</protein>
<sequence length="77" mass="8395">MEDRGVDNGFVTLLTLLPVGSGMRDIHDVAAVGRTESIQESYDYCEGESAFIIADTATDDAWVAISRGDEAAVEEWR</sequence>
<accession>A0A1U7ETZ1</accession>
<organism evidence="1 2">
    <name type="scientific">Natronomonas pharaonis (strain ATCC 35678 / DSM 2160 / CIP 103997 / JCM 8858 / NBRC 14720 / NCIMB 2260 / Gabara)</name>
    <name type="common">Halobacterium pharaonis</name>
    <dbReference type="NCBI Taxonomy" id="348780"/>
    <lineage>
        <taxon>Archaea</taxon>
        <taxon>Methanobacteriati</taxon>
        <taxon>Methanobacteriota</taxon>
        <taxon>Stenosarchaea group</taxon>
        <taxon>Halobacteria</taxon>
        <taxon>Halobacteriales</taxon>
        <taxon>Natronomonadaceae</taxon>
        <taxon>Natronomonas</taxon>
    </lineage>
</organism>
<reference evidence="1 2" key="1">
    <citation type="journal article" date="2005" name="Genome Res.">
        <title>Living with two extremes: conclusions from the genome sequence of Natronomonas pharaonis.</title>
        <authorList>
            <person name="Falb M."/>
            <person name="Pfeiffer F."/>
            <person name="Palm P."/>
            <person name="Rodewald K."/>
            <person name="Hickmann V."/>
            <person name="Tittor J."/>
            <person name="Oesterhelt D."/>
        </authorList>
    </citation>
    <scope>NUCLEOTIDE SEQUENCE [LARGE SCALE GENOMIC DNA]</scope>
    <source>
        <strain evidence="2">ATCC 35678 / DSM 2160 / CIP 103997 / JCM 8858 / NBRC 14720 / NCIMB 2260 / Gabara</strain>
    </source>
</reference>
<dbReference type="AlphaFoldDB" id="A0A1U7ETZ1"/>
<dbReference type="Pfam" id="PF24433">
    <property type="entry name" value="DUF7556"/>
    <property type="match status" value="1"/>
</dbReference>
<name>A0A1U7ETZ1_NATPD</name>